<name>A0ABN2P5J1_9ACTN</name>
<dbReference type="InterPro" id="IPR038070">
    <property type="entry name" value="Rv2632c-like_sf"/>
</dbReference>
<protein>
    <submittedName>
        <fullName evidence="2">DUF1876 domain-containing protein</fullName>
    </submittedName>
</protein>
<sequence length="96" mass="10475">MAWTTEGEDLTAKEWTAHIHLSEHGRDTSARAVLNTGDNVLEGKAEAHRSPVDPSVPEIGDELAAGRALQDLAQQLMGAAARDSRALDEEREMRGW</sequence>
<dbReference type="EMBL" id="BAAAMJ010000020">
    <property type="protein sequence ID" value="GAA1912726.1"/>
    <property type="molecule type" value="Genomic_DNA"/>
</dbReference>
<evidence type="ECO:0000313" key="3">
    <source>
        <dbReference type="Proteomes" id="UP001501303"/>
    </source>
</evidence>
<accession>A0ABN2P5J1</accession>
<dbReference type="SUPFAM" id="SSF143212">
    <property type="entry name" value="Rv2632c-like"/>
    <property type="match status" value="1"/>
</dbReference>
<dbReference type="Proteomes" id="UP001501303">
    <property type="component" value="Unassembled WGS sequence"/>
</dbReference>
<feature type="region of interest" description="Disordered" evidence="1">
    <location>
        <begin position="36"/>
        <end position="59"/>
    </location>
</feature>
<evidence type="ECO:0000313" key="2">
    <source>
        <dbReference type="EMBL" id="GAA1912726.1"/>
    </source>
</evidence>
<comment type="caution">
    <text evidence="2">The sequence shown here is derived from an EMBL/GenBank/DDBJ whole genome shotgun (WGS) entry which is preliminary data.</text>
</comment>
<dbReference type="Pfam" id="PF08962">
    <property type="entry name" value="Rv2632c-like"/>
    <property type="match status" value="1"/>
</dbReference>
<keyword evidence="3" id="KW-1185">Reference proteome</keyword>
<gene>
    <name evidence="2" type="ORF">GCM10009716_23110</name>
</gene>
<dbReference type="InterPro" id="IPR015057">
    <property type="entry name" value="Rv2632c-like"/>
</dbReference>
<proteinExistence type="predicted"/>
<reference evidence="2 3" key="1">
    <citation type="journal article" date="2019" name="Int. J. Syst. Evol. Microbiol.">
        <title>The Global Catalogue of Microorganisms (GCM) 10K type strain sequencing project: providing services to taxonomists for standard genome sequencing and annotation.</title>
        <authorList>
            <consortium name="The Broad Institute Genomics Platform"/>
            <consortium name="The Broad Institute Genome Sequencing Center for Infectious Disease"/>
            <person name="Wu L."/>
            <person name="Ma J."/>
        </authorList>
    </citation>
    <scope>NUCLEOTIDE SEQUENCE [LARGE SCALE GENOMIC DNA]</scope>
    <source>
        <strain evidence="2 3">JCM 13581</strain>
    </source>
</reference>
<feature type="compositionally biased region" description="Basic and acidic residues" evidence="1">
    <location>
        <begin position="41"/>
        <end position="51"/>
    </location>
</feature>
<evidence type="ECO:0000256" key="1">
    <source>
        <dbReference type="SAM" id="MobiDB-lite"/>
    </source>
</evidence>
<organism evidence="2 3">
    <name type="scientific">Streptomyces sodiiphilus</name>
    <dbReference type="NCBI Taxonomy" id="226217"/>
    <lineage>
        <taxon>Bacteria</taxon>
        <taxon>Bacillati</taxon>
        <taxon>Actinomycetota</taxon>
        <taxon>Actinomycetes</taxon>
        <taxon>Kitasatosporales</taxon>
        <taxon>Streptomycetaceae</taxon>
        <taxon>Streptomyces</taxon>
    </lineage>
</organism>
<dbReference type="RefSeq" id="WP_344261179.1">
    <property type="nucleotide sequence ID" value="NZ_BAAAMJ010000020.1"/>
</dbReference>
<dbReference type="Gene3D" id="3.30.160.240">
    <property type="entry name" value="Rv1738"/>
    <property type="match status" value="1"/>
</dbReference>